<dbReference type="EMBL" id="JX876527">
    <property type="protein sequence ID" value="AFU86457.1"/>
    <property type="molecule type" value="mRNA"/>
</dbReference>
<proteinExistence type="evidence at transcript level"/>
<protein>
    <submittedName>
        <fullName evidence="1">Cytochrome P450 CYP4DD1v2</fullName>
    </submittedName>
</protein>
<organism evidence="1">
    <name type="scientific">Laodelphax striatellus</name>
    <name type="common">Small brown planthopper</name>
    <name type="synonym">Delphax striatella</name>
    <dbReference type="NCBI Taxonomy" id="195883"/>
    <lineage>
        <taxon>Eukaryota</taxon>
        <taxon>Metazoa</taxon>
        <taxon>Ecdysozoa</taxon>
        <taxon>Arthropoda</taxon>
        <taxon>Hexapoda</taxon>
        <taxon>Insecta</taxon>
        <taxon>Pterygota</taxon>
        <taxon>Neoptera</taxon>
        <taxon>Paraneoptera</taxon>
        <taxon>Hemiptera</taxon>
        <taxon>Auchenorrhyncha</taxon>
        <taxon>Fulgoroidea</taxon>
        <taxon>Delphacidae</taxon>
        <taxon>Criomorphinae</taxon>
        <taxon>Laodelphax</taxon>
    </lineage>
</organism>
<sequence>IHRAQCNQVADREKLISFSDQKLNCCLRYFHLMLHARHYFCHLLSLKTHSLRLICSGIF</sequence>
<evidence type="ECO:0000313" key="1">
    <source>
        <dbReference type="EMBL" id="AFU86457.1"/>
    </source>
</evidence>
<name>K4K2R4_LAOST</name>
<reference evidence="1" key="1">
    <citation type="journal article" date="2013" name="PLoS ONE">
        <title>Overexpression of Multiple Detoxification Genes in Deltamethrin Resistant Laodelphax striatellus (Hemiptera: Delphacidae) in China.</title>
        <authorList>
            <person name="Xu L."/>
            <person name="Wu M."/>
            <person name="Han Z."/>
        </authorList>
    </citation>
    <scope>NUCLEOTIDE SEQUENCE</scope>
    <source>
        <tissue evidence="1">Whole body</tissue>
    </source>
</reference>
<feature type="non-terminal residue" evidence="1">
    <location>
        <position position="1"/>
    </location>
</feature>
<accession>K4K2R4</accession>
<dbReference type="AlphaFoldDB" id="K4K2R4"/>